<comment type="caution">
    <text evidence="7">The sequence shown here is derived from an EMBL/GenBank/DDBJ whole genome shotgun (WGS) entry which is preliminary data.</text>
</comment>
<keyword evidence="4 5" id="KW-0808">Transferase</keyword>
<feature type="transmembrane region" description="Helical" evidence="5">
    <location>
        <begin position="452"/>
        <end position="474"/>
    </location>
</feature>
<dbReference type="Proteomes" id="UP000266239">
    <property type="component" value="Unassembled WGS sequence"/>
</dbReference>
<dbReference type="InterPro" id="IPR019845">
    <property type="entry name" value="Squalene/phytoene_synthase_CS"/>
</dbReference>
<evidence type="ECO:0000313" key="15">
    <source>
        <dbReference type="Proteomes" id="UP000266196"/>
    </source>
</evidence>
<keyword evidence="6" id="KW-0732">Signal</keyword>
<dbReference type="PROSITE" id="PS01044">
    <property type="entry name" value="SQUALEN_PHYTOEN_SYN_1"/>
    <property type="match status" value="1"/>
</dbReference>
<dbReference type="SUPFAM" id="SSF48576">
    <property type="entry name" value="Terpenoid synthases"/>
    <property type="match status" value="1"/>
</dbReference>
<comment type="similarity">
    <text evidence="2 5">Belongs to the phytoene/squalene synthase family.</text>
</comment>
<evidence type="ECO:0000313" key="14">
    <source>
        <dbReference type="Proteomes" id="UP000265716"/>
    </source>
</evidence>
<reference evidence="13 14" key="1">
    <citation type="submission" date="2018-08" db="EMBL/GenBank/DDBJ databases">
        <title>Aphanomyces genome sequencing and annotation.</title>
        <authorList>
            <person name="Minardi D."/>
            <person name="Oidtmann B."/>
            <person name="Van Der Giezen M."/>
            <person name="Studholme D.J."/>
        </authorList>
    </citation>
    <scope>NUCLEOTIDE SEQUENCE [LARGE SCALE GENOMIC DNA]</scope>
    <source>
        <strain evidence="11 15">197901</strain>
        <strain evidence="10 17">D2</strain>
        <strain evidence="12 18">FDL457</strain>
        <strain evidence="7 13">Kv</strain>
        <strain evidence="9 14">SA</strain>
        <strain evidence="8 16">Yx</strain>
    </source>
</reference>
<evidence type="ECO:0000313" key="16">
    <source>
        <dbReference type="Proteomes" id="UP000266239"/>
    </source>
</evidence>
<dbReference type="InterPro" id="IPR044844">
    <property type="entry name" value="Trans_IPPS_euk-type"/>
</dbReference>
<dbReference type="GO" id="GO:0005789">
    <property type="term" value="C:endoplasmic reticulum membrane"/>
    <property type="evidence" value="ECO:0007669"/>
    <property type="project" value="TreeGrafter"/>
</dbReference>
<feature type="chain" id="PRO_5035556936" description="Squalene synthase" evidence="6">
    <location>
        <begin position="24"/>
        <end position="490"/>
    </location>
</feature>
<dbReference type="Proteomes" id="UP000265427">
    <property type="component" value="Unassembled WGS sequence"/>
</dbReference>
<accession>A0A397AJA7</accession>
<proteinExistence type="inferred from homology"/>
<comment type="catalytic activity">
    <reaction evidence="5">
        <text>2 (2E,6E)-farnesyl diphosphate + NADPH + H(+) = squalene + 2 diphosphate + NADP(+)</text>
        <dbReference type="Rhea" id="RHEA:32295"/>
        <dbReference type="ChEBI" id="CHEBI:15378"/>
        <dbReference type="ChEBI" id="CHEBI:15440"/>
        <dbReference type="ChEBI" id="CHEBI:33019"/>
        <dbReference type="ChEBI" id="CHEBI:57783"/>
        <dbReference type="ChEBI" id="CHEBI:58349"/>
        <dbReference type="ChEBI" id="CHEBI:175763"/>
        <dbReference type="EC" id="2.5.1.21"/>
    </reaction>
</comment>
<dbReference type="Proteomes" id="UP000286510">
    <property type="component" value="Unassembled WGS sequence"/>
</dbReference>
<dbReference type="EC" id="2.5.1.21" evidence="3 5"/>
<dbReference type="NCBIfam" id="TIGR01559">
    <property type="entry name" value="squal_synth"/>
    <property type="match status" value="1"/>
</dbReference>
<dbReference type="GO" id="GO:0055056">
    <property type="term" value="F:D-glucose transmembrane transporter activity"/>
    <property type="evidence" value="ECO:0007669"/>
    <property type="project" value="UniProtKB-UniRule"/>
</dbReference>
<dbReference type="InterPro" id="IPR006449">
    <property type="entry name" value="Squal_synth-like"/>
</dbReference>
<dbReference type="Proteomes" id="UP000266643">
    <property type="component" value="Unassembled WGS sequence"/>
</dbReference>
<evidence type="ECO:0000313" key="12">
    <source>
        <dbReference type="EMBL" id="RHZ42411.1"/>
    </source>
</evidence>
<sequence>MSCVISSVVVFGVLAKLFGSSNGTDDSKKQGAYGSIPIHKESKLAQLSHPWEVIAAVKMLVKEKLVGPKQLPTNLNADDAWCFKMVKKVSRSFALVIVNLPEELRLSICVFYLALRALDTVEDDMKRIDNATKFKMLHEFYLQLYDTKLSIHGIGEGDEATVLEQIAFMNRSFASLPTSHQEIIADITKKMGAGMAEFVEVDMGQGTVRTADYDKYCYYVAGLVGEGLSRLFSASGLEAPSVGSLTTLSNSMGSFLQKVNIIRDYLEDFVEGRTFWPQEIWKKHMGNLGDMRDVSKQPASLACLNEMVFDALRHIPDCMTYLSGIHHPDVFFFCAMPQVMAVATLAKLYNNPLVFTGVVKVRKGTAAFLLEHAVSMPKVRGMFSNYVQDIQANGTHTPARQAVLDKALQAIHNDVLEMPNLSGVAIAAFVALVGSLGYLVTANGFVLPPLTASFDVVVVAVVFASVALLLSFGLSPFVQLEQQHATKKTE</sequence>
<dbReference type="PROSITE" id="PS01045">
    <property type="entry name" value="SQUALEN_PHYTOEN_SYN_2"/>
    <property type="match status" value="1"/>
</dbReference>
<dbReference type="GO" id="GO:0008610">
    <property type="term" value="P:lipid biosynthetic process"/>
    <property type="evidence" value="ECO:0007669"/>
    <property type="project" value="InterPro"/>
</dbReference>
<evidence type="ECO:0000313" key="8">
    <source>
        <dbReference type="EMBL" id="RHY13661.1"/>
    </source>
</evidence>
<evidence type="ECO:0000313" key="11">
    <source>
        <dbReference type="EMBL" id="RHY99864.1"/>
    </source>
</evidence>
<comment type="pathway">
    <text evidence="5">Terpene metabolism; lanosterol biosynthesis; lanosterol from farnesyl diphosphate: step 1/3.</text>
</comment>
<dbReference type="VEuPathDB" id="FungiDB:H257_00370"/>
<evidence type="ECO:0000256" key="2">
    <source>
        <dbReference type="ARBA" id="ARBA00006251"/>
    </source>
</evidence>
<dbReference type="GO" id="GO:0045338">
    <property type="term" value="P:farnesyl diphosphate metabolic process"/>
    <property type="evidence" value="ECO:0007669"/>
    <property type="project" value="InterPro"/>
</dbReference>
<name>A0A397AJA7_APHAT</name>
<evidence type="ECO:0000313" key="7">
    <source>
        <dbReference type="EMBL" id="RHY06305.1"/>
    </source>
</evidence>
<dbReference type="UniPathway" id="UPA00767">
    <property type="reaction ID" value="UER00751"/>
</dbReference>
<keyword evidence="5" id="KW-0812">Transmembrane</keyword>
<dbReference type="FunFam" id="1.10.600.10:FF:000023">
    <property type="entry name" value="Squalene synthase"/>
    <property type="match status" value="1"/>
</dbReference>
<evidence type="ECO:0000313" key="18">
    <source>
        <dbReference type="Proteomes" id="UP000286510"/>
    </source>
</evidence>
<keyword evidence="5" id="KW-1133">Transmembrane helix</keyword>
<evidence type="ECO:0000256" key="6">
    <source>
        <dbReference type="SAM" id="SignalP"/>
    </source>
</evidence>
<dbReference type="Pfam" id="PF00494">
    <property type="entry name" value="SQS_PSY"/>
    <property type="match status" value="1"/>
</dbReference>
<dbReference type="GO" id="GO:0051996">
    <property type="term" value="F:squalene synthase [NAD(P)H] activity"/>
    <property type="evidence" value="ECO:0007669"/>
    <property type="project" value="UniProtKB-UniRule"/>
</dbReference>
<dbReference type="InterPro" id="IPR002060">
    <property type="entry name" value="Squ/phyt_synthse"/>
</dbReference>
<dbReference type="PANTHER" id="PTHR11626">
    <property type="entry name" value="FARNESYL-DIPHOSPHATE FARNESYLTRANSFERASE"/>
    <property type="match status" value="1"/>
</dbReference>
<dbReference type="EMBL" id="QUTA01005878">
    <property type="protein sequence ID" value="RHY13661.1"/>
    <property type="molecule type" value="Genomic_DNA"/>
</dbReference>
<evidence type="ECO:0000256" key="1">
    <source>
        <dbReference type="ARBA" id="ARBA00001946"/>
    </source>
</evidence>
<evidence type="ECO:0000256" key="5">
    <source>
        <dbReference type="RuleBase" id="RU368088"/>
    </source>
</evidence>
<evidence type="ECO:0000256" key="3">
    <source>
        <dbReference type="ARBA" id="ARBA00012373"/>
    </source>
</evidence>
<comment type="cofactor">
    <cofactor evidence="1 5">
        <name>Mg(2+)</name>
        <dbReference type="ChEBI" id="CHEBI:18420"/>
    </cofactor>
</comment>
<dbReference type="Gene3D" id="1.10.600.10">
    <property type="entry name" value="Farnesyl Diphosphate Synthase"/>
    <property type="match status" value="1"/>
</dbReference>
<dbReference type="EMBL" id="QUTC01005185">
    <property type="protein sequence ID" value="RHY59736.1"/>
    <property type="molecule type" value="Genomic_DNA"/>
</dbReference>
<evidence type="ECO:0000313" key="9">
    <source>
        <dbReference type="EMBL" id="RHY59736.1"/>
    </source>
</evidence>
<dbReference type="InterPro" id="IPR008949">
    <property type="entry name" value="Isoprenoid_synthase_dom_sf"/>
</dbReference>
<dbReference type="AlphaFoldDB" id="A0A397AJA7"/>
<dbReference type="EMBL" id="QUTF01001067">
    <property type="protein sequence ID" value="RHZ42411.1"/>
    <property type="molecule type" value="Genomic_DNA"/>
</dbReference>
<dbReference type="EMBL" id="QUSZ01006286">
    <property type="protein sequence ID" value="RHY06305.1"/>
    <property type="molecule type" value="Genomic_DNA"/>
</dbReference>
<keyword evidence="5" id="KW-0472">Membrane</keyword>
<dbReference type="CDD" id="cd00683">
    <property type="entry name" value="Trans_IPPS_HH"/>
    <property type="match status" value="1"/>
</dbReference>
<gene>
    <name evidence="8" type="ORF">DYB25_002711</name>
    <name evidence="12" type="ORF">DYB26_003940</name>
    <name evidence="10" type="ORF">DYB30_000512</name>
    <name evidence="11" type="ORF">DYB31_005712</name>
    <name evidence="7" type="ORF">DYB36_003586</name>
    <name evidence="9" type="ORF">DYB38_000459</name>
</gene>
<organism evidence="7 13">
    <name type="scientific">Aphanomyces astaci</name>
    <name type="common">Crayfish plague agent</name>
    <dbReference type="NCBI Taxonomy" id="112090"/>
    <lineage>
        <taxon>Eukaryota</taxon>
        <taxon>Sar</taxon>
        <taxon>Stramenopiles</taxon>
        <taxon>Oomycota</taxon>
        <taxon>Saprolegniomycetes</taxon>
        <taxon>Saprolegniales</taxon>
        <taxon>Verrucalvaceae</taxon>
        <taxon>Aphanomyces</taxon>
    </lineage>
</organism>
<evidence type="ECO:0000256" key="4">
    <source>
        <dbReference type="ARBA" id="ARBA00022679"/>
    </source>
</evidence>
<dbReference type="EMBL" id="QUTD01005045">
    <property type="protein sequence ID" value="RHY64474.1"/>
    <property type="molecule type" value="Genomic_DNA"/>
</dbReference>
<dbReference type="Proteomes" id="UP000265716">
    <property type="component" value="Unassembled WGS sequence"/>
</dbReference>
<dbReference type="InterPro" id="IPR033904">
    <property type="entry name" value="Trans_IPPS_HH"/>
</dbReference>
<comment type="catalytic activity">
    <reaction evidence="5">
        <text>2 (2E,6E)-farnesyl diphosphate + NADH + H(+) = squalene + 2 diphosphate + NAD(+)</text>
        <dbReference type="Rhea" id="RHEA:32299"/>
        <dbReference type="ChEBI" id="CHEBI:15378"/>
        <dbReference type="ChEBI" id="CHEBI:15440"/>
        <dbReference type="ChEBI" id="CHEBI:33019"/>
        <dbReference type="ChEBI" id="CHEBI:57540"/>
        <dbReference type="ChEBI" id="CHEBI:57945"/>
        <dbReference type="ChEBI" id="CHEBI:175763"/>
        <dbReference type="EC" id="2.5.1.21"/>
    </reaction>
</comment>
<dbReference type="PANTHER" id="PTHR11626:SF2">
    <property type="entry name" value="SQUALENE SYNTHASE"/>
    <property type="match status" value="1"/>
</dbReference>
<dbReference type="SFLD" id="SFLDG01018">
    <property type="entry name" value="Squalene/Phytoene_Synthase_Lik"/>
    <property type="match status" value="1"/>
</dbReference>
<evidence type="ECO:0000313" key="13">
    <source>
        <dbReference type="Proteomes" id="UP000265427"/>
    </source>
</evidence>
<dbReference type="Proteomes" id="UP000266196">
    <property type="component" value="Unassembled WGS sequence"/>
</dbReference>
<protein>
    <recommendedName>
        <fullName evidence="3 5">Squalene synthase</fullName>
        <shortName evidence="5">SQS</shortName>
        <shortName evidence="5">SS</shortName>
        <ecNumber evidence="3 5">2.5.1.21</ecNumber>
    </recommendedName>
</protein>
<dbReference type="SFLD" id="SFLDS00005">
    <property type="entry name" value="Isoprenoid_Synthase_Type_I"/>
    <property type="match status" value="1"/>
</dbReference>
<feature type="signal peptide" evidence="6">
    <location>
        <begin position="1"/>
        <end position="23"/>
    </location>
</feature>
<comment type="function">
    <text evidence="5">Catalyzes the condensation of 2 farnesyl pyrophosphate (FPP) moieties to form squalene.</text>
</comment>
<dbReference type="EMBL" id="QUTE01015401">
    <property type="protein sequence ID" value="RHY99864.1"/>
    <property type="molecule type" value="Genomic_DNA"/>
</dbReference>
<feature type="transmembrane region" description="Helical" evidence="5">
    <location>
        <begin position="421"/>
        <end position="440"/>
    </location>
</feature>
<evidence type="ECO:0000313" key="10">
    <source>
        <dbReference type="EMBL" id="RHY64474.1"/>
    </source>
</evidence>
<evidence type="ECO:0000313" key="17">
    <source>
        <dbReference type="Proteomes" id="UP000266643"/>
    </source>
</evidence>